<dbReference type="RefSeq" id="WP_005506414.1">
    <property type="nucleotide sequence ID" value="NZ_ADAQ01000013.1"/>
</dbReference>
<evidence type="ECO:0000256" key="1">
    <source>
        <dbReference type="ARBA" id="ARBA00022428"/>
    </source>
</evidence>
<gene>
    <name evidence="3" type="primary">menH</name>
    <name evidence="5" type="ORF">VHA_003250</name>
</gene>
<evidence type="ECO:0000256" key="2">
    <source>
        <dbReference type="ARBA" id="ARBA00023239"/>
    </source>
</evidence>
<dbReference type="Proteomes" id="UP000003604">
    <property type="component" value="Unassembled WGS sequence"/>
</dbReference>
<dbReference type="UniPathway" id="UPA01057">
    <property type="reaction ID" value="UER00900"/>
</dbReference>
<dbReference type="UniPathway" id="UPA00079"/>
<comment type="pathway">
    <text evidence="3">Quinol/quinone metabolism; menaquinone biosynthesis.</text>
</comment>
<dbReference type="OrthoDB" id="9808398at2"/>
<accession>D0IBX1</accession>
<organism evidence="5 6">
    <name type="scientific">Grimontia hollisae CIP 101886</name>
    <dbReference type="NCBI Taxonomy" id="675812"/>
    <lineage>
        <taxon>Bacteria</taxon>
        <taxon>Pseudomonadati</taxon>
        <taxon>Pseudomonadota</taxon>
        <taxon>Gammaproteobacteria</taxon>
        <taxon>Vibrionales</taxon>
        <taxon>Vibrionaceae</taxon>
        <taxon>Grimontia</taxon>
    </lineage>
</organism>
<dbReference type="GO" id="GO:0070205">
    <property type="term" value="F:2-succinyl-6-hydroxy-2,4-cyclohexadiene-1-carboxylate synthase activity"/>
    <property type="evidence" value="ECO:0007669"/>
    <property type="project" value="UniProtKB-UniRule"/>
</dbReference>
<proteinExistence type="inferred from homology"/>
<dbReference type="SUPFAM" id="SSF53474">
    <property type="entry name" value="alpha/beta-Hydrolases"/>
    <property type="match status" value="1"/>
</dbReference>
<dbReference type="EC" id="4.2.99.20" evidence="3"/>
<dbReference type="HAMAP" id="MF_01660">
    <property type="entry name" value="MenH"/>
    <property type="match status" value="1"/>
</dbReference>
<dbReference type="Pfam" id="PF12697">
    <property type="entry name" value="Abhydrolase_6"/>
    <property type="match status" value="1"/>
</dbReference>
<evidence type="ECO:0000259" key="4">
    <source>
        <dbReference type="Pfam" id="PF12697"/>
    </source>
</evidence>
<keyword evidence="2 3" id="KW-0456">Lyase</keyword>
<dbReference type="EMBL" id="ADAQ01000013">
    <property type="protein sequence ID" value="EEY71389.1"/>
    <property type="molecule type" value="Genomic_DNA"/>
</dbReference>
<dbReference type="GO" id="GO:0009234">
    <property type="term" value="P:menaquinone biosynthetic process"/>
    <property type="evidence" value="ECO:0007669"/>
    <property type="project" value="UniProtKB-UniRule"/>
</dbReference>
<evidence type="ECO:0000256" key="3">
    <source>
        <dbReference type="HAMAP-Rule" id="MF_01660"/>
    </source>
</evidence>
<comment type="subunit">
    <text evidence="3">Monomer.</text>
</comment>
<dbReference type="ESTHER" id="griho-d0ibx1">
    <property type="family name" value="MenH_SHCHC"/>
</dbReference>
<comment type="similarity">
    <text evidence="3">Belongs to the AB hydrolase superfamily. MenH family.</text>
</comment>
<dbReference type="NCBIfam" id="NF008340">
    <property type="entry name" value="PRK11126.1"/>
    <property type="match status" value="1"/>
</dbReference>
<dbReference type="InterPro" id="IPR029058">
    <property type="entry name" value="AB_hydrolase_fold"/>
</dbReference>
<dbReference type="PANTHER" id="PTHR42916:SF1">
    <property type="entry name" value="PROTEIN PHYLLO, CHLOROPLASTIC"/>
    <property type="match status" value="1"/>
</dbReference>
<evidence type="ECO:0000313" key="5">
    <source>
        <dbReference type="EMBL" id="EEY71389.1"/>
    </source>
</evidence>
<dbReference type="InterPro" id="IPR000073">
    <property type="entry name" value="AB_hydrolase_1"/>
</dbReference>
<dbReference type="PANTHER" id="PTHR42916">
    <property type="entry name" value="2-SUCCINYL-5-ENOLPYRUVYL-6-HYDROXY-3-CYCLOHEXENE-1-CARBOXYLATE SYNTHASE"/>
    <property type="match status" value="1"/>
</dbReference>
<dbReference type="AlphaFoldDB" id="D0IBX1"/>
<keyword evidence="1 3" id="KW-0474">Menaquinone biosynthesis</keyword>
<dbReference type="InterPro" id="IPR022485">
    <property type="entry name" value="SHCHC_synthase_MenH"/>
</dbReference>
<dbReference type="GeneID" id="58895196"/>
<comment type="function">
    <text evidence="3">Catalyzes a proton abstraction reaction that results in 2,5-elimination of pyruvate from 2-succinyl-5-enolpyruvyl-6-hydroxy-3-cyclohexene-1-carboxylate (SEPHCHC) and the formation of 2-succinyl-6-hydroxy-2,4-cyclohexadiene-1-carboxylate (SHCHC).</text>
</comment>
<dbReference type="Gene3D" id="3.40.50.1820">
    <property type="entry name" value="alpha/beta hydrolase"/>
    <property type="match status" value="1"/>
</dbReference>
<name>D0IBX1_GRIHO</name>
<protein>
    <recommendedName>
        <fullName evidence="3">Putative 2-succinyl-6-hydroxy-2,4-cyclohexadiene-1-carboxylate synthase</fullName>
        <shortName evidence="3">SHCHC synthase</shortName>
        <ecNumber evidence="3">4.2.99.20</ecNumber>
    </recommendedName>
</protein>
<dbReference type="eggNOG" id="COG2267">
    <property type="taxonomic scope" value="Bacteria"/>
</dbReference>
<dbReference type="NCBIfam" id="TIGR03695">
    <property type="entry name" value="menH_SHCHC"/>
    <property type="match status" value="1"/>
</dbReference>
<sequence length="264" mass="29174">MPSCSEHLSYSLQGQAGKPVLVFLHGLLGDCRDWQPVMDLLTDDFLCLAIDLPGHGGSKGISVTGFDDTCEKVAETIKQVLHQPFSLVGYSLGARVAMYLSVHYASSFSDPSLSLQRLIVENGHPGLPEQERRSRQEHDEAWAYRFENEPIVDVLQDWYQQPVFSSLNHAQRQSLVALRSDNLGTKVASMLRATSLSKQACLLEPLRTSGIPVHYLCGEKDAKFQALATQSGLAFSIVPDAGHNIHAEQPSLFCRLVRQLTDTI</sequence>
<keyword evidence="6" id="KW-1185">Reference proteome</keyword>
<comment type="caution">
    <text evidence="5">The sequence shown here is derived from an EMBL/GenBank/DDBJ whole genome shotgun (WGS) entry which is preliminary data.</text>
</comment>
<feature type="domain" description="AB hydrolase-1" evidence="4">
    <location>
        <begin position="21"/>
        <end position="254"/>
    </location>
</feature>
<comment type="pathway">
    <text evidence="3">Quinol/quinone metabolism; 1,4-dihydroxy-2-naphthoate biosynthesis; 1,4-dihydroxy-2-naphthoate from chorismate: step 3/7.</text>
</comment>
<comment type="catalytic activity">
    <reaction evidence="3">
        <text>5-enolpyruvoyl-6-hydroxy-2-succinyl-cyclohex-3-ene-1-carboxylate = (1R,6R)-6-hydroxy-2-succinyl-cyclohexa-2,4-diene-1-carboxylate + pyruvate</text>
        <dbReference type="Rhea" id="RHEA:25597"/>
        <dbReference type="ChEBI" id="CHEBI:15361"/>
        <dbReference type="ChEBI" id="CHEBI:58689"/>
        <dbReference type="ChEBI" id="CHEBI:58818"/>
        <dbReference type="EC" id="4.2.99.20"/>
    </reaction>
</comment>
<reference evidence="5 6" key="1">
    <citation type="submission" date="2009-10" db="EMBL/GenBank/DDBJ databases">
        <authorList>
            <consortium name="Los Alamos National Laboratory (LANL)"/>
            <consortium name="National Microbial Pathogen Data Resource (NMPDR)"/>
            <person name="Saunders E.H."/>
            <person name="Munk A.C."/>
            <person name="Tapia R."/>
            <person name="Green L."/>
            <person name="Rogers Y."/>
            <person name="Detter J.C."/>
            <person name="Bruce D."/>
            <person name="Brettin T.S."/>
            <person name="Colwell R.R."/>
            <person name="Huq A."/>
            <person name="Grim C.J."/>
            <person name="Hasan N.A."/>
            <person name="Bartels D."/>
            <person name="Vonstein V."/>
        </authorList>
    </citation>
    <scope>NUCLEOTIDE SEQUENCE [LARGE SCALE GENOMIC DNA]</scope>
    <source>
        <strain evidence="5 6">CIP 101886</strain>
    </source>
</reference>
<evidence type="ECO:0000313" key="6">
    <source>
        <dbReference type="Proteomes" id="UP000003604"/>
    </source>
</evidence>